<organism evidence="1 2">
    <name type="scientific">Sinomonas atrocyanea</name>
    <dbReference type="NCBI Taxonomy" id="37927"/>
    <lineage>
        <taxon>Bacteria</taxon>
        <taxon>Bacillati</taxon>
        <taxon>Actinomycetota</taxon>
        <taxon>Actinomycetes</taxon>
        <taxon>Micrococcales</taxon>
        <taxon>Micrococcaceae</taxon>
        <taxon>Sinomonas</taxon>
    </lineage>
</organism>
<evidence type="ECO:0000313" key="2">
    <source>
        <dbReference type="Proteomes" id="UP000070134"/>
    </source>
</evidence>
<gene>
    <name evidence="1" type="ORF">SA2016_1881</name>
</gene>
<evidence type="ECO:0000313" key="1">
    <source>
        <dbReference type="EMBL" id="AMM32555.1"/>
    </source>
</evidence>
<dbReference type="EMBL" id="CP014518">
    <property type="protein sequence ID" value="AMM32555.1"/>
    <property type="molecule type" value="Genomic_DNA"/>
</dbReference>
<reference evidence="1 2" key="1">
    <citation type="submission" date="2016-02" db="EMBL/GenBank/DDBJ databases">
        <title>Complete genome of Sinomonas atrocyanea KCTC 3377.</title>
        <authorList>
            <person name="Kim K.M."/>
        </authorList>
    </citation>
    <scope>NUCLEOTIDE SEQUENCE [LARGE SCALE GENOMIC DNA]</scope>
    <source>
        <strain evidence="1 2">KCTC 3377</strain>
    </source>
</reference>
<accession>A0A127A1Q4</accession>
<dbReference type="PATRIC" id="fig|37927.3.peg.1932"/>
<name>A0A127A1Q4_9MICC</name>
<dbReference type="STRING" id="37927.SA2016_1881"/>
<dbReference type="RefSeq" id="WP_066497531.1">
    <property type="nucleotide sequence ID" value="NZ_BJMO01000001.1"/>
</dbReference>
<sequence>MSYARVYRRRDDGTLEFREAWHDEEGAQFVVNHGVVGHQSATEATHDVDAAAAEGLMAAFAAQCEQDGYAPLGDEDLWRVVAQFALKTAEGTDRDRALERQAVQALSAHLAWRGLGTVEGSAIGNSRLNVFATCVDPAKAVAAVKTCLREATSDYTKLSVAVAPLTDPDAFKLKHAPAGVRGFSL</sequence>
<dbReference type="Proteomes" id="UP000070134">
    <property type="component" value="Chromosome"/>
</dbReference>
<dbReference type="KEGG" id="satk:SA2016_1881"/>
<proteinExistence type="predicted"/>
<evidence type="ECO:0008006" key="3">
    <source>
        <dbReference type="Google" id="ProtNLM"/>
    </source>
</evidence>
<dbReference type="OrthoDB" id="4966798at2"/>
<keyword evidence="2" id="KW-1185">Reference proteome</keyword>
<dbReference type="AlphaFoldDB" id="A0A127A1Q4"/>
<protein>
    <recommendedName>
        <fullName evidence="3">WGR domain-containing protein</fullName>
    </recommendedName>
</protein>